<dbReference type="PANTHER" id="PTHR45684">
    <property type="entry name" value="RE74312P"/>
    <property type="match status" value="1"/>
</dbReference>
<evidence type="ECO:0000256" key="2">
    <source>
        <dbReference type="ARBA" id="ARBA00004299"/>
    </source>
</evidence>
<evidence type="ECO:0000256" key="14">
    <source>
        <dbReference type="ARBA" id="ARBA00023134"/>
    </source>
</evidence>
<feature type="binding site" evidence="19">
    <location>
        <position position="163"/>
    </location>
    <ligand>
        <name>GTP</name>
        <dbReference type="ChEBI" id="CHEBI:37565"/>
    </ligand>
</feature>
<evidence type="ECO:0000313" key="24">
    <source>
        <dbReference type="Proteomes" id="UP001369815"/>
    </source>
</evidence>
<keyword evidence="18" id="KW-0479">Metal-binding</keyword>
<dbReference type="GO" id="GO:0006886">
    <property type="term" value="P:intracellular protein transport"/>
    <property type="evidence" value="ECO:0007669"/>
    <property type="project" value="InterPro"/>
</dbReference>
<evidence type="ECO:0000256" key="11">
    <source>
        <dbReference type="ARBA" id="ARBA00022892"/>
    </source>
</evidence>
<comment type="caution">
    <text evidence="23">The sequence shown here is derived from an EMBL/GenBank/DDBJ whole genome shotgun (WGS) entry which is preliminary data.</text>
</comment>
<evidence type="ECO:0000313" key="23">
    <source>
        <dbReference type="EMBL" id="KAK6951099.1"/>
    </source>
</evidence>
<comment type="subcellular location">
    <subcellularLocation>
        <location evidence="2">Cytoplasmic vesicle</location>
        <location evidence="2">COPII-coated vesicle membrane</location>
        <topology evidence="2">Peripheral membrane protein</topology>
        <orientation evidence="2">Cytoplasmic side</orientation>
    </subcellularLocation>
    <subcellularLocation>
        <location evidence="3">Endoplasmic reticulum membrane</location>
        <topology evidence="3">Peripheral membrane protein</topology>
        <orientation evidence="3">Cytoplasmic side</orientation>
    </subcellularLocation>
    <subcellularLocation>
        <location evidence="1">Golgi apparatus membrane</location>
        <topology evidence="1">Peripheral membrane protein</topology>
        <orientation evidence="1">Cytoplasmic side</orientation>
    </subcellularLocation>
</comment>
<dbReference type="Pfam" id="PF00025">
    <property type="entry name" value="Arf"/>
    <property type="match status" value="1"/>
</dbReference>
<dbReference type="InterPro" id="IPR027417">
    <property type="entry name" value="P-loop_NTPase"/>
</dbReference>
<evidence type="ECO:0000256" key="4">
    <source>
        <dbReference type="ARBA" id="ARBA00007507"/>
    </source>
</evidence>
<dbReference type="InterPro" id="IPR006689">
    <property type="entry name" value="Small_GTPase_ARF/SAR"/>
</dbReference>
<keyword evidence="9" id="KW-0378">Hydrolase</keyword>
<evidence type="ECO:0000256" key="19">
    <source>
        <dbReference type="PIRSR" id="PIRSR606687-2"/>
    </source>
</evidence>
<feature type="binding site" evidence="19">
    <location>
        <position position="32"/>
    </location>
    <ligand>
        <name>GTP</name>
        <dbReference type="ChEBI" id="CHEBI:37565"/>
    </ligand>
</feature>
<evidence type="ECO:0000256" key="1">
    <source>
        <dbReference type="ARBA" id="ARBA00004255"/>
    </source>
</evidence>
<evidence type="ECO:0000256" key="10">
    <source>
        <dbReference type="ARBA" id="ARBA00022824"/>
    </source>
</evidence>
<keyword evidence="8 19" id="KW-0547">Nucleotide-binding</keyword>
<evidence type="ECO:0000256" key="12">
    <source>
        <dbReference type="ARBA" id="ARBA00022927"/>
    </source>
</evidence>
<feature type="binding site" evidence="19">
    <location>
        <position position="164"/>
    </location>
    <ligand>
        <name>GTP</name>
        <dbReference type="ChEBI" id="CHEBI:37565"/>
    </ligand>
</feature>
<evidence type="ECO:0000256" key="17">
    <source>
        <dbReference type="ARBA" id="ARBA00048548"/>
    </source>
</evidence>
<dbReference type="GO" id="GO:0005525">
    <property type="term" value="F:GTP binding"/>
    <property type="evidence" value="ECO:0007669"/>
    <property type="project" value="UniProtKB-KW"/>
</dbReference>
<keyword evidence="14 20" id="KW-0342">GTP-binding</keyword>
<dbReference type="PROSITE" id="PS51417">
    <property type="entry name" value="ARF"/>
    <property type="match status" value="1"/>
</dbReference>
<keyword evidence="24" id="KW-1185">Reference proteome</keyword>
<evidence type="ECO:0000256" key="8">
    <source>
        <dbReference type="ARBA" id="ARBA00022741"/>
    </source>
</evidence>
<dbReference type="NCBIfam" id="TIGR00231">
    <property type="entry name" value="small_GTP"/>
    <property type="match status" value="1"/>
</dbReference>
<evidence type="ECO:0000256" key="21">
    <source>
        <dbReference type="PIRSR" id="PIRSR606689-2"/>
    </source>
</evidence>
<evidence type="ECO:0000256" key="15">
    <source>
        <dbReference type="ARBA" id="ARBA00023136"/>
    </source>
</evidence>
<evidence type="ECO:0000256" key="5">
    <source>
        <dbReference type="ARBA" id="ARBA00019961"/>
    </source>
</evidence>
<evidence type="ECO:0000256" key="22">
    <source>
        <dbReference type="RuleBase" id="RU003926"/>
    </source>
</evidence>
<dbReference type="GO" id="GO:0016192">
    <property type="term" value="P:vesicle-mediated transport"/>
    <property type="evidence" value="ECO:0007669"/>
    <property type="project" value="UniProtKB-KW"/>
</dbReference>
<dbReference type="GO" id="GO:0046872">
    <property type="term" value="F:metal ion binding"/>
    <property type="evidence" value="ECO:0007669"/>
    <property type="project" value="UniProtKB-KW"/>
</dbReference>
<keyword evidence="11 22" id="KW-0931">ER-Golgi transport</keyword>
<feature type="binding site" evidence="18">
    <location>
        <position position="29"/>
    </location>
    <ligand>
        <name>Mg(2+)</name>
        <dbReference type="ChEBI" id="CHEBI:18420"/>
    </ligand>
</feature>
<dbReference type="GO" id="GO:0000139">
    <property type="term" value="C:Golgi membrane"/>
    <property type="evidence" value="ECO:0007669"/>
    <property type="project" value="UniProtKB-SubCell"/>
</dbReference>
<dbReference type="SMART" id="SM00178">
    <property type="entry name" value="SAR"/>
    <property type="match status" value="1"/>
</dbReference>
<feature type="binding site" evidence="19">
    <location>
        <position position="129"/>
    </location>
    <ligand>
        <name>GTP</name>
        <dbReference type="ChEBI" id="CHEBI:37565"/>
    </ligand>
</feature>
<dbReference type="Proteomes" id="UP001369815">
    <property type="component" value="Unassembled WGS sequence"/>
</dbReference>
<keyword evidence="16" id="KW-0968">Cytoplasmic vesicle</keyword>
<feature type="binding site" evidence="19">
    <location>
        <position position="130"/>
    </location>
    <ligand>
        <name>GTP</name>
        <dbReference type="ChEBI" id="CHEBI:37565"/>
    </ligand>
</feature>
<dbReference type="InterPro" id="IPR005225">
    <property type="entry name" value="Small_GTP-bd"/>
</dbReference>
<dbReference type="InterPro" id="IPR006687">
    <property type="entry name" value="Small_GTPase_SAR1"/>
</dbReference>
<dbReference type="PRINTS" id="PR00328">
    <property type="entry name" value="SAR1GTPBP"/>
</dbReference>
<feature type="binding site" evidence="19">
    <location>
        <position position="33"/>
    </location>
    <ligand>
        <name>GTP</name>
        <dbReference type="ChEBI" id="CHEBI:37565"/>
    </ligand>
</feature>
<dbReference type="GO" id="GO:0005789">
    <property type="term" value="C:endoplasmic reticulum membrane"/>
    <property type="evidence" value="ECO:0007669"/>
    <property type="project" value="UniProtKB-SubCell"/>
</dbReference>
<keyword evidence="10 22" id="KW-0256">Endoplasmic reticulum</keyword>
<evidence type="ECO:0000256" key="20">
    <source>
        <dbReference type="PIRSR" id="PIRSR606689-1"/>
    </source>
</evidence>
<accession>A0AAX6MEP1</accession>
<evidence type="ECO:0000256" key="6">
    <source>
        <dbReference type="ARBA" id="ARBA00021124"/>
    </source>
</evidence>
<dbReference type="EMBL" id="JBANMG010000007">
    <property type="protein sequence ID" value="KAK6951099.1"/>
    <property type="molecule type" value="Genomic_DNA"/>
</dbReference>
<dbReference type="SUPFAM" id="SSF52540">
    <property type="entry name" value="P-loop containing nucleoside triphosphate hydrolases"/>
    <property type="match status" value="1"/>
</dbReference>
<keyword evidence="18" id="KW-0460">Magnesium</keyword>
<dbReference type="PROSITE" id="PS51422">
    <property type="entry name" value="SAR1"/>
    <property type="match status" value="1"/>
</dbReference>
<protein>
    <recommendedName>
        <fullName evidence="6">Small COPII coat GTPase SAR1</fullName>
    </recommendedName>
    <alternativeName>
        <fullName evidence="5">Small COPII coat GTPase sar1</fullName>
    </alternativeName>
</protein>
<gene>
    <name evidence="23" type="ORF">Daesc_007629</name>
</gene>
<proteinExistence type="inferred from homology"/>
<organism evidence="23 24">
    <name type="scientific">Daldinia eschscholtzii</name>
    <dbReference type="NCBI Taxonomy" id="292717"/>
    <lineage>
        <taxon>Eukaryota</taxon>
        <taxon>Fungi</taxon>
        <taxon>Dikarya</taxon>
        <taxon>Ascomycota</taxon>
        <taxon>Pezizomycotina</taxon>
        <taxon>Sordariomycetes</taxon>
        <taxon>Xylariomycetidae</taxon>
        <taxon>Xylariales</taxon>
        <taxon>Hypoxylaceae</taxon>
        <taxon>Daldinia</taxon>
    </lineage>
</organism>
<dbReference type="GO" id="GO:0012507">
    <property type="term" value="C:ER to Golgi transport vesicle membrane"/>
    <property type="evidence" value="ECO:0007669"/>
    <property type="project" value="UniProtKB-SubCell"/>
</dbReference>
<sequence>MYFFKWIHATLISLGFLDKRAKVLLLGLDNSGKSTLLHRLVTDELGILEPTGHPTSEELQIDNARCTTFDLGGHQQTRRLWNDYMQEVDGIVFVVDAADPGRFNEARTELRALLTVEELAHVTFLVLGNKIDHPNAVSDVELRARLGLKNLLRDNIGLFMCSIVERQGYGEALHWLAECL</sequence>
<evidence type="ECO:0000256" key="3">
    <source>
        <dbReference type="ARBA" id="ARBA00004397"/>
    </source>
</evidence>
<evidence type="ECO:0000256" key="16">
    <source>
        <dbReference type="ARBA" id="ARBA00023329"/>
    </source>
</evidence>
<name>A0AAX6MEP1_9PEZI</name>
<keyword evidence="7 22" id="KW-0813">Transport</keyword>
<reference evidence="23 24" key="1">
    <citation type="journal article" date="2024" name="Front Chem Biol">
        <title>Unveiling the potential of Daldinia eschscholtzii MFLUCC 19-0629 through bioactivity and bioinformatics studies for enhanced sustainable agriculture production.</title>
        <authorList>
            <person name="Brooks S."/>
            <person name="Weaver J.A."/>
            <person name="Klomchit A."/>
            <person name="Alharthi S.A."/>
            <person name="Onlamun T."/>
            <person name="Nurani R."/>
            <person name="Vong T.K."/>
            <person name="Alberti F."/>
            <person name="Greco C."/>
        </authorList>
    </citation>
    <scope>NUCLEOTIDE SEQUENCE [LARGE SCALE GENOMIC DNA]</scope>
    <source>
        <strain evidence="23">MFLUCC 19-0629</strain>
    </source>
</reference>
<keyword evidence="15" id="KW-0472">Membrane</keyword>
<feature type="binding site" evidence="20">
    <location>
        <position position="73"/>
    </location>
    <ligand>
        <name>GTP</name>
        <dbReference type="ChEBI" id="CHEBI:37565"/>
    </ligand>
</feature>
<comment type="similarity">
    <text evidence="4 22">Belongs to the small GTPase superfamily. SAR1 family.</text>
</comment>
<feature type="binding site" evidence="21">
    <location>
        <position position="34"/>
    </location>
    <ligand>
        <name>Mg(2+)</name>
        <dbReference type="ChEBI" id="CHEBI:18420"/>
    </ligand>
</feature>
<feature type="binding site" evidence="19">
    <location>
        <position position="132"/>
    </location>
    <ligand>
        <name>GTP</name>
        <dbReference type="ChEBI" id="CHEBI:37565"/>
    </ligand>
</feature>
<feature type="binding site" evidence="20">
    <location>
        <begin position="129"/>
        <end position="132"/>
    </location>
    <ligand>
        <name>GTP</name>
        <dbReference type="ChEBI" id="CHEBI:37565"/>
    </ligand>
</feature>
<feature type="binding site" evidence="20">
    <location>
        <begin position="27"/>
        <end position="34"/>
    </location>
    <ligand>
        <name>GTP</name>
        <dbReference type="ChEBI" id="CHEBI:37565"/>
    </ligand>
</feature>
<keyword evidence="13 22" id="KW-0333">Golgi apparatus</keyword>
<evidence type="ECO:0000256" key="7">
    <source>
        <dbReference type="ARBA" id="ARBA00022448"/>
    </source>
</evidence>
<keyword evidence="12 22" id="KW-0653">Protein transport</keyword>
<dbReference type="AlphaFoldDB" id="A0AAX6MEP1"/>
<feature type="binding site" evidence="19">
    <location>
        <position position="30"/>
    </location>
    <ligand>
        <name>GTP</name>
        <dbReference type="ChEBI" id="CHEBI:37565"/>
    </ligand>
</feature>
<dbReference type="FunFam" id="3.40.50.300:FF:000161">
    <property type="entry name" value="Small COPII coat GTPase"/>
    <property type="match status" value="1"/>
</dbReference>
<evidence type="ECO:0000256" key="13">
    <source>
        <dbReference type="ARBA" id="ARBA00023034"/>
    </source>
</evidence>
<feature type="binding site" evidence="19">
    <location>
        <position position="35"/>
    </location>
    <ligand>
        <name>GTP</name>
        <dbReference type="ChEBI" id="CHEBI:37565"/>
    </ligand>
</feature>
<evidence type="ECO:0000256" key="9">
    <source>
        <dbReference type="ARBA" id="ARBA00022801"/>
    </source>
</evidence>
<dbReference type="GO" id="GO:0003924">
    <property type="term" value="F:GTPase activity"/>
    <property type="evidence" value="ECO:0007669"/>
    <property type="project" value="InterPro"/>
</dbReference>
<dbReference type="Gene3D" id="3.40.50.300">
    <property type="entry name" value="P-loop containing nucleotide triphosphate hydrolases"/>
    <property type="match status" value="1"/>
</dbReference>
<dbReference type="SMART" id="SM00177">
    <property type="entry name" value="ARF"/>
    <property type="match status" value="1"/>
</dbReference>
<comment type="catalytic activity">
    <reaction evidence="17">
        <text>GTP + H2O = GDP + phosphate + H(+)</text>
        <dbReference type="Rhea" id="RHEA:19669"/>
        <dbReference type="ChEBI" id="CHEBI:15377"/>
        <dbReference type="ChEBI" id="CHEBI:15378"/>
        <dbReference type="ChEBI" id="CHEBI:37565"/>
        <dbReference type="ChEBI" id="CHEBI:43474"/>
        <dbReference type="ChEBI" id="CHEBI:58189"/>
    </reaction>
</comment>
<evidence type="ECO:0000256" key="18">
    <source>
        <dbReference type="PIRSR" id="PIRSR606687-1"/>
    </source>
</evidence>